<dbReference type="InterPro" id="IPR013373">
    <property type="entry name" value="Flagellin/pilin_N_arc"/>
</dbReference>
<dbReference type="AlphaFoldDB" id="A0A1N6XLY9"/>
<accession>A0A1N6XLY9</accession>
<keyword evidence="4" id="KW-1185">Reference proteome</keyword>
<dbReference type="Pfam" id="PF07790">
    <property type="entry name" value="Pilin_N"/>
    <property type="match status" value="1"/>
</dbReference>
<dbReference type="EMBL" id="FTNO01000001">
    <property type="protein sequence ID" value="SIR03385.1"/>
    <property type="molecule type" value="Genomic_DNA"/>
</dbReference>
<evidence type="ECO:0000313" key="3">
    <source>
        <dbReference type="EMBL" id="SIR03385.1"/>
    </source>
</evidence>
<keyword evidence="1" id="KW-0472">Membrane</keyword>
<dbReference type="NCBIfam" id="TIGR02537">
    <property type="entry name" value="arch_flag_Nterm"/>
    <property type="match status" value="1"/>
</dbReference>
<gene>
    <name evidence="3" type="ORF">SAMN05421858_1189</name>
</gene>
<evidence type="ECO:0000256" key="1">
    <source>
        <dbReference type="SAM" id="Phobius"/>
    </source>
</evidence>
<keyword evidence="1" id="KW-1133">Transmembrane helix</keyword>
<name>A0A1N6XLY9_9EURY</name>
<evidence type="ECO:0000313" key="4">
    <source>
        <dbReference type="Proteomes" id="UP000186914"/>
    </source>
</evidence>
<evidence type="ECO:0000259" key="2">
    <source>
        <dbReference type="Pfam" id="PF07790"/>
    </source>
</evidence>
<keyword evidence="1" id="KW-0812">Transmembrane</keyword>
<dbReference type="InterPro" id="IPR012859">
    <property type="entry name" value="Pilin_N_archaeal"/>
</dbReference>
<feature type="transmembrane region" description="Helical" evidence="1">
    <location>
        <begin position="6"/>
        <end position="29"/>
    </location>
</feature>
<protein>
    <submittedName>
        <fullName evidence="3">Flagellin N-terminal-like domain-containing protein</fullName>
    </submittedName>
</protein>
<keyword evidence="3" id="KW-0282">Flagellum</keyword>
<dbReference type="Proteomes" id="UP000186914">
    <property type="component" value="Unassembled WGS sequence"/>
</dbReference>
<sequence>MISPVIGVILMVAITVILAAVIGTFVMGLGDSVQSNVQAGVSVDANAQENTIDVTFTSEQQDGTNLTVAVSDTADPDASSTEELNSIGQSHTFTQFSASDEFENSDRVKVVVTAEADGRSTVIYSETHEL</sequence>
<reference evidence="4" key="1">
    <citation type="submission" date="2017-01" db="EMBL/GenBank/DDBJ databases">
        <authorList>
            <person name="Varghese N."/>
            <person name="Submissions S."/>
        </authorList>
    </citation>
    <scope>NUCLEOTIDE SEQUENCE [LARGE SCALE GENOMIC DNA]</scope>
    <source>
        <strain evidence="4">CGMCC 1.7737</strain>
    </source>
</reference>
<feature type="domain" description="Archaeal Type IV pilin N-terminal" evidence="2">
    <location>
        <begin position="2"/>
        <end position="59"/>
    </location>
</feature>
<organism evidence="3 4">
    <name type="scientific">Haladaptatus litoreus</name>
    <dbReference type="NCBI Taxonomy" id="553468"/>
    <lineage>
        <taxon>Archaea</taxon>
        <taxon>Methanobacteriati</taxon>
        <taxon>Methanobacteriota</taxon>
        <taxon>Stenosarchaea group</taxon>
        <taxon>Halobacteria</taxon>
        <taxon>Halobacteriales</taxon>
        <taxon>Haladaptataceae</taxon>
        <taxon>Haladaptatus</taxon>
    </lineage>
</organism>
<keyword evidence="3" id="KW-0966">Cell projection</keyword>
<dbReference type="RefSeq" id="WP_076428814.1">
    <property type="nucleotide sequence ID" value="NZ_FTNO01000001.1"/>
</dbReference>
<keyword evidence="3" id="KW-0969">Cilium</keyword>
<proteinExistence type="predicted"/>